<dbReference type="Pfam" id="PF13310">
    <property type="entry name" value="Virulence_RhuM"/>
    <property type="match status" value="1"/>
</dbReference>
<name>A0ABX7UPR2_9GAMM</name>
<proteinExistence type="predicted"/>
<evidence type="ECO:0000259" key="3">
    <source>
        <dbReference type="PROSITE" id="PS51459"/>
    </source>
</evidence>
<dbReference type="InterPro" id="IPR011204">
    <property type="entry name" value="Virulence_RhuM-like"/>
</dbReference>
<feature type="region of interest" description="Disordered" evidence="2">
    <location>
        <begin position="331"/>
        <end position="350"/>
    </location>
</feature>
<dbReference type="InterPro" id="IPR053737">
    <property type="entry name" value="Type_II_TA_Toxin"/>
</dbReference>
<feature type="domain" description="Fido" evidence="3">
    <location>
        <begin position="193"/>
        <end position="320"/>
    </location>
</feature>
<dbReference type="Gene3D" id="1.20.120.1870">
    <property type="entry name" value="Fic/DOC protein, Fido domain"/>
    <property type="match status" value="1"/>
</dbReference>
<gene>
    <name evidence="4" type="ORF">HC231_00230</name>
</gene>
<dbReference type="Pfam" id="PF02661">
    <property type="entry name" value="Fic"/>
    <property type="match status" value="1"/>
</dbReference>
<keyword evidence="5" id="KW-1185">Reference proteome</keyword>
<dbReference type="SUPFAM" id="SSF140931">
    <property type="entry name" value="Fic-like"/>
    <property type="match status" value="1"/>
</dbReference>
<feature type="coiled-coil region" evidence="1">
    <location>
        <begin position="113"/>
        <end position="140"/>
    </location>
</feature>
<dbReference type="RefSeq" id="WP_208229200.1">
    <property type="nucleotide sequence ID" value="NZ_CP050854.1"/>
</dbReference>
<dbReference type="EMBL" id="CP050854">
    <property type="protein sequence ID" value="QTF06527.1"/>
    <property type="molecule type" value="Genomic_DNA"/>
</dbReference>
<organism evidence="4 5">
    <name type="scientific">Brenneria izadpanahii</name>
    <dbReference type="NCBI Taxonomy" id="2722756"/>
    <lineage>
        <taxon>Bacteria</taxon>
        <taxon>Pseudomonadati</taxon>
        <taxon>Pseudomonadota</taxon>
        <taxon>Gammaproteobacteria</taxon>
        <taxon>Enterobacterales</taxon>
        <taxon>Pectobacteriaceae</taxon>
        <taxon>Brenneria</taxon>
    </lineage>
</organism>
<protein>
    <submittedName>
        <fullName evidence="4">Virulence protein RhuM/Fic/DOC family protein</fullName>
    </submittedName>
</protein>
<accession>A0ABX7UPR2</accession>
<dbReference type="InterPro" id="IPR003812">
    <property type="entry name" value="Fido"/>
</dbReference>
<evidence type="ECO:0000313" key="4">
    <source>
        <dbReference type="EMBL" id="QTF06527.1"/>
    </source>
</evidence>
<evidence type="ECO:0000256" key="1">
    <source>
        <dbReference type="SAM" id="Coils"/>
    </source>
</evidence>
<dbReference type="PANTHER" id="PTHR35810:SF1">
    <property type="entry name" value="CYTOPLASMIC PROTEIN"/>
    <property type="match status" value="1"/>
</dbReference>
<dbReference type="PROSITE" id="PS51459">
    <property type="entry name" value="FIDO"/>
    <property type="match status" value="1"/>
</dbReference>
<evidence type="ECO:0000256" key="2">
    <source>
        <dbReference type="SAM" id="MobiDB-lite"/>
    </source>
</evidence>
<dbReference type="Proteomes" id="UP000671960">
    <property type="component" value="Chromosome"/>
</dbReference>
<keyword evidence="1" id="KW-0175">Coiled coil</keyword>
<dbReference type="InterPro" id="IPR036597">
    <property type="entry name" value="Fido-like_dom_sf"/>
</dbReference>
<reference evidence="4 5" key="1">
    <citation type="submission" date="2020-03" db="EMBL/GenBank/DDBJ databases">
        <authorList>
            <person name="Bakhshi Ganjeh M."/>
        </authorList>
    </citation>
    <scope>NUCLEOTIDE SEQUENCE [LARGE SCALE GENOMIC DNA]</scope>
    <source>
        <strain evidence="5">Iran 50</strain>
    </source>
</reference>
<sequence>MKEKTQIEIYQTDDGQHHVQVRFENDTVWLTQSQMTTLFGRDQSVISRHIRNALTEGEVAEQRNMQKMHIANSDKPITLYDLEVVISVGYRIKSPQGIQFRRWATQRLKEFLVQGYSINRSRFEQNAAELEQALALIQAASKNLDAGAVDTSRGLVEIISRYTQTFLWLQRYDEGLLEEPAGQSGGILPPPADAMLALNQLKQQLIERGEATALFANPRAEGLDGIFGNLNQTVFGAPAYPTVESKAAHLLYFVVKDHPFSDGNKRSGAFLFVDFLHRNSRLFNSMGIPVINDTGLAALTLLVAESAPKQKETLIRLIMNMLNRMEKNVIRGGTGSNKEIKPAPNGKDAG</sequence>
<dbReference type="PANTHER" id="PTHR35810">
    <property type="entry name" value="CYTOPLASMIC PROTEIN-RELATED"/>
    <property type="match status" value="1"/>
</dbReference>
<evidence type="ECO:0000313" key="5">
    <source>
        <dbReference type="Proteomes" id="UP000671960"/>
    </source>
</evidence>